<dbReference type="Proteomes" id="UP000215914">
    <property type="component" value="Chromosome 16"/>
</dbReference>
<reference evidence="3" key="1">
    <citation type="journal article" date="2017" name="Nature">
        <title>The sunflower genome provides insights into oil metabolism, flowering and Asterid evolution.</title>
        <authorList>
            <person name="Badouin H."/>
            <person name="Gouzy J."/>
            <person name="Grassa C.J."/>
            <person name="Murat F."/>
            <person name="Staton S.E."/>
            <person name="Cottret L."/>
            <person name="Lelandais-Briere C."/>
            <person name="Owens G.L."/>
            <person name="Carrere S."/>
            <person name="Mayjonade B."/>
            <person name="Legrand L."/>
            <person name="Gill N."/>
            <person name="Kane N.C."/>
            <person name="Bowers J.E."/>
            <person name="Hubner S."/>
            <person name="Bellec A."/>
            <person name="Berard A."/>
            <person name="Berges H."/>
            <person name="Blanchet N."/>
            <person name="Boniface M.C."/>
            <person name="Brunel D."/>
            <person name="Catrice O."/>
            <person name="Chaidir N."/>
            <person name="Claudel C."/>
            <person name="Donnadieu C."/>
            <person name="Faraut T."/>
            <person name="Fievet G."/>
            <person name="Helmstetter N."/>
            <person name="King M."/>
            <person name="Knapp S.J."/>
            <person name="Lai Z."/>
            <person name="Le Paslier M.C."/>
            <person name="Lippi Y."/>
            <person name="Lorenzon L."/>
            <person name="Mandel J.R."/>
            <person name="Marage G."/>
            <person name="Marchand G."/>
            <person name="Marquand E."/>
            <person name="Bret-Mestries E."/>
            <person name="Morien E."/>
            <person name="Nambeesan S."/>
            <person name="Nguyen T."/>
            <person name="Pegot-Espagnet P."/>
            <person name="Pouilly N."/>
            <person name="Raftis F."/>
            <person name="Sallet E."/>
            <person name="Schiex T."/>
            <person name="Thomas J."/>
            <person name="Vandecasteele C."/>
            <person name="Vares D."/>
            <person name="Vear F."/>
            <person name="Vautrin S."/>
            <person name="Crespi M."/>
            <person name="Mangin B."/>
            <person name="Burke J.M."/>
            <person name="Salse J."/>
            <person name="Munos S."/>
            <person name="Vincourt P."/>
            <person name="Rieseberg L.H."/>
            <person name="Langlade N.B."/>
        </authorList>
    </citation>
    <scope>NUCLEOTIDE SEQUENCE [LARGE SCALE GENOMIC DNA]</scope>
    <source>
        <strain evidence="3">cv. SF193</strain>
    </source>
</reference>
<accession>A0A251RW45</accession>
<protein>
    <submittedName>
        <fullName evidence="2">Uncharacterized protein</fullName>
    </submittedName>
</protein>
<keyword evidence="3" id="KW-1185">Reference proteome</keyword>
<dbReference type="EMBL" id="CM007905">
    <property type="protein sequence ID" value="OTF90675.1"/>
    <property type="molecule type" value="Genomic_DNA"/>
</dbReference>
<keyword evidence="1" id="KW-0472">Membrane</keyword>
<feature type="transmembrane region" description="Helical" evidence="1">
    <location>
        <begin position="20"/>
        <end position="38"/>
    </location>
</feature>
<organism evidence="2 3">
    <name type="scientific">Helianthus annuus</name>
    <name type="common">Common sunflower</name>
    <dbReference type="NCBI Taxonomy" id="4232"/>
    <lineage>
        <taxon>Eukaryota</taxon>
        <taxon>Viridiplantae</taxon>
        <taxon>Streptophyta</taxon>
        <taxon>Embryophyta</taxon>
        <taxon>Tracheophyta</taxon>
        <taxon>Spermatophyta</taxon>
        <taxon>Magnoliopsida</taxon>
        <taxon>eudicotyledons</taxon>
        <taxon>Gunneridae</taxon>
        <taxon>Pentapetalae</taxon>
        <taxon>asterids</taxon>
        <taxon>campanulids</taxon>
        <taxon>Asterales</taxon>
        <taxon>Asteraceae</taxon>
        <taxon>Asteroideae</taxon>
        <taxon>Heliantheae alliance</taxon>
        <taxon>Heliantheae</taxon>
        <taxon>Helianthus</taxon>
    </lineage>
</organism>
<keyword evidence="1" id="KW-1133">Transmembrane helix</keyword>
<dbReference type="InParanoid" id="A0A251RW45"/>
<evidence type="ECO:0000313" key="2">
    <source>
        <dbReference type="EMBL" id="OTF90675.1"/>
    </source>
</evidence>
<keyword evidence="1" id="KW-0812">Transmembrane</keyword>
<name>A0A251RW45_HELAN</name>
<gene>
    <name evidence="2" type="ORF">HannXRQ_Chr16g0502161</name>
</gene>
<evidence type="ECO:0000256" key="1">
    <source>
        <dbReference type="SAM" id="Phobius"/>
    </source>
</evidence>
<sequence length="65" mass="7636">MWFSRPDLCWIEFTVSLRPLFRLQFYSFPAINGIPVVLRRMFATMKHLRGKLGFSPIELNGMACK</sequence>
<evidence type="ECO:0000313" key="3">
    <source>
        <dbReference type="Proteomes" id="UP000215914"/>
    </source>
</evidence>
<proteinExistence type="predicted"/>
<dbReference type="AlphaFoldDB" id="A0A251RW45"/>